<dbReference type="GeneTree" id="ENSGT01020000234490"/>
<dbReference type="Ensembl" id="ENSVURT00010009873.1">
    <property type="protein sequence ID" value="ENSVURP00010008696.1"/>
    <property type="gene ID" value="ENSVURG00010006749.1"/>
</dbReference>
<reference evidence="2" key="3">
    <citation type="submission" date="2025-09" db="UniProtKB">
        <authorList>
            <consortium name="Ensembl"/>
        </authorList>
    </citation>
    <scope>IDENTIFICATION</scope>
</reference>
<name>A0A4X2KFB9_VOMUR</name>
<keyword evidence="3" id="KW-1185">Reference proteome</keyword>
<protein>
    <submittedName>
        <fullName evidence="2">Uncharacterized protein</fullName>
    </submittedName>
</protein>
<evidence type="ECO:0000256" key="1">
    <source>
        <dbReference type="SAM" id="MobiDB-lite"/>
    </source>
</evidence>
<dbReference type="Proteomes" id="UP000314987">
    <property type="component" value="Unassembled WGS sequence"/>
</dbReference>
<feature type="region of interest" description="Disordered" evidence="1">
    <location>
        <begin position="94"/>
        <end position="172"/>
    </location>
</feature>
<reference evidence="2" key="2">
    <citation type="submission" date="2025-08" db="UniProtKB">
        <authorList>
            <consortium name="Ensembl"/>
        </authorList>
    </citation>
    <scope>IDENTIFICATION</scope>
</reference>
<proteinExistence type="predicted"/>
<evidence type="ECO:0000313" key="3">
    <source>
        <dbReference type="Proteomes" id="UP000314987"/>
    </source>
</evidence>
<organism evidence="2 3">
    <name type="scientific">Vombatus ursinus</name>
    <name type="common">Common wombat</name>
    <dbReference type="NCBI Taxonomy" id="29139"/>
    <lineage>
        <taxon>Eukaryota</taxon>
        <taxon>Metazoa</taxon>
        <taxon>Chordata</taxon>
        <taxon>Craniata</taxon>
        <taxon>Vertebrata</taxon>
        <taxon>Euteleostomi</taxon>
        <taxon>Mammalia</taxon>
        <taxon>Metatheria</taxon>
        <taxon>Diprotodontia</taxon>
        <taxon>Vombatidae</taxon>
        <taxon>Vombatus</taxon>
    </lineage>
</organism>
<accession>A0A4X2KFB9</accession>
<sequence>MPEGSRYSSLCGPICLKPKIKMGLRTPSLVSAKGAEQQHRMTPDICERGRLAGAEIKREMKRSGAEENLFRFRFSAAADAFSLCLPEPAQKLDLQRPDVGAASPGHDDGQCARGRAPAAARSRAQHPRPDNPHSTSPRRCPGGLPGHPDTASPGRGTAGRQGRPGSPPLGPS</sequence>
<evidence type="ECO:0000313" key="2">
    <source>
        <dbReference type="Ensembl" id="ENSVURP00010008696.1"/>
    </source>
</evidence>
<feature type="compositionally biased region" description="Low complexity" evidence="1">
    <location>
        <begin position="112"/>
        <end position="122"/>
    </location>
</feature>
<dbReference type="AlphaFoldDB" id="A0A4X2KFB9"/>
<gene>
    <name evidence="2" type="primary">LOC114025930</name>
</gene>
<reference evidence="3" key="1">
    <citation type="submission" date="2018-12" db="EMBL/GenBank/DDBJ databases">
        <authorList>
            <person name="Yazar S."/>
        </authorList>
    </citation>
    <scope>NUCLEOTIDE SEQUENCE [LARGE SCALE GENOMIC DNA]</scope>
</reference>
<dbReference type="STRING" id="29139.ENSVURP00010008696"/>